<keyword evidence="1" id="KW-1133">Transmembrane helix</keyword>
<evidence type="ECO:0000313" key="2">
    <source>
        <dbReference type="EMBL" id="QSS49344.1"/>
    </source>
</evidence>
<protein>
    <submittedName>
        <fullName evidence="2">Uncharacterized protein</fullName>
    </submittedName>
</protein>
<feature type="transmembrane region" description="Helical" evidence="1">
    <location>
        <begin position="58"/>
        <end position="75"/>
    </location>
</feature>
<feature type="transmembrane region" description="Helical" evidence="1">
    <location>
        <begin position="21"/>
        <end position="46"/>
    </location>
</feature>
<keyword evidence="1" id="KW-0472">Membrane</keyword>
<dbReference type="Proteomes" id="UP000663419">
    <property type="component" value="Chromosome 1"/>
</dbReference>
<reference evidence="2" key="1">
    <citation type="submission" date="2021-01" db="EMBL/GenBank/DDBJ databases">
        <title>Chromosome-level genome assembly of a human fungal pathogen reveals clustering of transcriptionally co-regulated genes.</title>
        <authorList>
            <person name="Voorhies M."/>
            <person name="Cohen S."/>
            <person name="Shea T.P."/>
            <person name="Petrus S."/>
            <person name="Munoz J.F."/>
            <person name="Poplawski S."/>
            <person name="Goldman W.E."/>
            <person name="Michael T."/>
            <person name="Cuomo C.A."/>
            <person name="Sil A."/>
            <person name="Beyhan S."/>
        </authorList>
    </citation>
    <scope>NUCLEOTIDE SEQUENCE</scope>
    <source>
        <strain evidence="2">H88</strain>
    </source>
</reference>
<name>A0A8A1LA63_AJEC8</name>
<dbReference type="EMBL" id="CP069102">
    <property type="protein sequence ID" value="QSS49344.1"/>
    <property type="molecule type" value="Genomic_DNA"/>
</dbReference>
<evidence type="ECO:0000313" key="3">
    <source>
        <dbReference type="Proteomes" id="UP000663419"/>
    </source>
</evidence>
<evidence type="ECO:0000256" key="1">
    <source>
        <dbReference type="SAM" id="Phobius"/>
    </source>
</evidence>
<keyword evidence="1" id="KW-0812">Transmembrane</keyword>
<proteinExistence type="predicted"/>
<dbReference type="VEuPathDB" id="FungiDB:I7I53_09668"/>
<dbReference type="AlphaFoldDB" id="A0A8A1LA63"/>
<organism evidence="2 3">
    <name type="scientific">Ajellomyces capsulatus (strain H88)</name>
    <name type="common">Darling's disease fungus</name>
    <name type="synonym">Histoplasma capsulatum</name>
    <dbReference type="NCBI Taxonomy" id="544711"/>
    <lineage>
        <taxon>Eukaryota</taxon>
        <taxon>Fungi</taxon>
        <taxon>Dikarya</taxon>
        <taxon>Ascomycota</taxon>
        <taxon>Pezizomycotina</taxon>
        <taxon>Eurotiomycetes</taxon>
        <taxon>Eurotiomycetidae</taxon>
        <taxon>Onygenales</taxon>
        <taxon>Ajellomycetaceae</taxon>
        <taxon>Histoplasma</taxon>
    </lineage>
</organism>
<gene>
    <name evidence="2" type="ORF">I7I53_09668</name>
</gene>
<accession>A0A8A1LA63</accession>
<sequence>MAREKNILRVQRRTNGLWLNSLWTRIISIGRMIFINKCIAGQFLWFDSAYCRGYVCQIGHWYMVVAISWINRNILRRSRRPRLIMMLLDRILVVGWREFVGAFSRLAN</sequence>